<keyword evidence="2" id="KW-0012">Acyltransferase</keyword>
<dbReference type="PROSITE" id="PS51257">
    <property type="entry name" value="PROKAR_LIPOPROTEIN"/>
    <property type="match status" value="1"/>
</dbReference>
<dbReference type="OrthoDB" id="5646767at2"/>
<reference evidence="2 3" key="1">
    <citation type="submission" date="2018-12" db="EMBL/GenBank/DDBJ databases">
        <title>Legionella sp,whole genome shotgun sequence.</title>
        <authorList>
            <person name="Wu H."/>
        </authorList>
    </citation>
    <scope>NUCLEOTIDE SEQUENCE [LARGE SCALE GENOMIC DNA]</scope>
    <source>
        <strain evidence="3">km714</strain>
    </source>
</reference>
<name>A0A433JKN5_9GAMM</name>
<sequence length="125" mass="14122">MMPITRFLVCLMFIFMTGCNASRHVQVPVACKNACLERLSICQQVCDNSCRQCAARANRAAERSYNQYKKEECLRGGIITRELKSYRDPLQCRKTTCECGADYRVCLKACSGVIHKRLQVAPACC</sequence>
<evidence type="ECO:0000256" key="1">
    <source>
        <dbReference type="SAM" id="SignalP"/>
    </source>
</evidence>
<dbReference type="RefSeq" id="WP_126953904.1">
    <property type="nucleotide sequence ID" value="NZ_RZGR01000007.1"/>
</dbReference>
<feature type="signal peptide" evidence="1">
    <location>
        <begin position="1"/>
        <end position="21"/>
    </location>
</feature>
<keyword evidence="1" id="KW-0732">Signal</keyword>
<comment type="caution">
    <text evidence="2">The sequence shown here is derived from an EMBL/GenBank/DDBJ whole genome shotgun (WGS) entry which is preliminary data.</text>
</comment>
<proteinExistence type="predicted"/>
<dbReference type="Proteomes" id="UP000288012">
    <property type="component" value="Unassembled WGS sequence"/>
</dbReference>
<organism evidence="2 3">
    <name type="scientific">Legionella septentrionalis</name>
    <dbReference type="NCBI Taxonomy" id="2498109"/>
    <lineage>
        <taxon>Bacteria</taxon>
        <taxon>Pseudomonadati</taxon>
        <taxon>Pseudomonadota</taxon>
        <taxon>Gammaproteobacteria</taxon>
        <taxon>Legionellales</taxon>
        <taxon>Legionellaceae</taxon>
        <taxon>Legionella</taxon>
    </lineage>
</organism>
<feature type="chain" id="PRO_5019384698" evidence="1">
    <location>
        <begin position="22"/>
        <end position="125"/>
    </location>
</feature>
<evidence type="ECO:0000313" key="3">
    <source>
        <dbReference type="Proteomes" id="UP000288012"/>
    </source>
</evidence>
<gene>
    <name evidence="2" type="ORF">EKM59_03460</name>
</gene>
<protein>
    <submittedName>
        <fullName evidence="2">Acyltransferase</fullName>
    </submittedName>
</protein>
<keyword evidence="2" id="KW-0808">Transferase</keyword>
<dbReference type="EMBL" id="RZGR01000007">
    <property type="protein sequence ID" value="RUQ89469.1"/>
    <property type="molecule type" value="Genomic_DNA"/>
</dbReference>
<keyword evidence="3" id="KW-1185">Reference proteome</keyword>
<accession>A0A433JKN5</accession>
<dbReference type="AlphaFoldDB" id="A0A433JKN5"/>
<evidence type="ECO:0000313" key="2">
    <source>
        <dbReference type="EMBL" id="RUQ89469.1"/>
    </source>
</evidence>
<dbReference type="GO" id="GO:0016746">
    <property type="term" value="F:acyltransferase activity"/>
    <property type="evidence" value="ECO:0007669"/>
    <property type="project" value="UniProtKB-KW"/>
</dbReference>